<dbReference type="EMBL" id="JAHQIW010004208">
    <property type="protein sequence ID" value="KAJ1361478.1"/>
    <property type="molecule type" value="Genomic_DNA"/>
</dbReference>
<comment type="caution">
    <text evidence="1">The sequence shown here is derived from an EMBL/GenBank/DDBJ whole genome shotgun (WGS) entry which is preliminary data.</text>
</comment>
<proteinExistence type="predicted"/>
<protein>
    <submittedName>
        <fullName evidence="1">Uncharacterized protein</fullName>
    </submittedName>
</protein>
<dbReference type="AlphaFoldDB" id="A0AAD5MRP9"/>
<sequence>MNEVTSSVLPAPLADVLMERKSEWPQEIIQNLRSQTKFVDETMSPRSNYMSRERTLLRFIFIGQ</sequence>
<dbReference type="Proteomes" id="UP001196413">
    <property type="component" value="Unassembled WGS sequence"/>
</dbReference>
<evidence type="ECO:0000313" key="2">
    <source>
        <dbReference type="Proteomes" id="UP001196413"/>
    </source>
</evidence>
<accession>A0AAD5MRP9</accession>
<reference evidence="1" key="1">
    <citation type="submission" date="2021-06" db="EMBL/GenBank/DDBJ databases">
        <title>Parelaphostrongylus tenuis whole genome reference sequence.</title>
        <authorList>
            <person name="Garwood T.J."/>
            <person name="Larsen P.A."/>
            <person name="Fountain-Jones N.M."/>
            <person name="Garbe J.R."/>
            <person name="Macchietto M.G."/>
            <person name="Kania S.A."/>
            <person name="Gerhold R.W."/>
            <person name="Richards J.E."/>
            <person name="Wolf T.M."/>
        </authorList>
    </citation>
    <scope>NUCLEOTIDE SEQUENCE</scope>
    <source>
        <strain evidence="1">MNPRO001-30</strain>
        <tissue evidence="1">Meninges</tissue>
    </source>
</reference>
<gene>
    <name evidence="1" type="ORF">KIN20_020736</name>
</gene>
<keyword evidence="2" id="KW-1185">Reference proteome</keyword>
<organism evidence="1 2">
    <name type="scientific">Parelaphostrongylus tenuis</name>
    <name type="common">Meningeal worm</name>
    <dbReference type="NCBI Taxonomy" id="148309"/>
    <lineage>
        <taxon>Eukaryota</taxon>
        <taxon>Metazoa</taxon>
        <taxon>Ecdysozoa</taxon>
        <taxon>Nematoda</taxon>
        <taxon>Chromadorea</taxon>
        <taxon>Rhabditida</taxon>
        <taxon>Rhabditina</taxon>
        <taxon>Rhabditomorpha</taxon>
        <taxon>Strongyloidea</taxon>
        <taxon>Metastrongylidae</taxon>
        <taxon>Parelaphostrongylus</taxon>
    </lineage>
</organism>
<evidence type="ECO:0000313" key="1">
    <source>
        <dbReference type="EMBL" id="KAJ1361478.1"/>
    </source>
</evidence>
<name>A0AAD5MRP9_PARTN</name>